<feature type="region of interest" description="Disordered" evidence="1">
    <location>
        <begin position="1"/>
        <end position="36"/>
    </location>
</feature>
<dbReference type="AlphaFoldDB" id="A0A2P2LJG7"/>
<evidence type="ECO:0000256" key="1">
    <source>
        <dbReference type="SAM" id="MobiDB-lite"/>
    </source>
</evidence>
<reference evidence="2" key="1">
    <citation type="submission" date="2018-02" db="EMBL/GenBank/DDBJ databases">
        <title>Rhizophora mucronata_Transcriptome.</title>
        <authorList>
            <person name="Meera S.P."/>
            <person name="Sreeshan A."/>
            <person name="Augustine A."/>
        </authorList>
    </citation>
    <scope>NUCLEOTIDE SEQUENCE</scope>
    <source>
        <tissue evidence="2">Leaf</tissue>
    </source>
</reference>
<proteinExistence type="predicted"/>
<evidence type="ECO:0000313" key="2">
    <source>
        <dbReference type="EMBL" id="MBX18122.1"/>
    </source>
</evidence>
<organism evidence="2">
    <name type="scientific">Rhizophora mucronata</name>
    <name type="common">Asiatic mangrove</name>
    <dbReference type="NCBI Taxonomy" id="61149"/>
    <lineage>
        <taxon>Eukaryota</taxon>
        <taxon>Viridiplantae</taxon>
        <taxon>Streptophyta</taxon>
        <taxon>Embryophyta</taxon>
        <taxon>Tracheophyta</taxon>
        <taxon>Spermatophyta</taxon>
        <taxon>Magnoliopsida</taxon>
        <taxon>eudicotyledons</taxon>
        <taxon>Gunneridae</taxon>
        <taxon>Pentapetalae</taxon>
        <taxon>rosids</taxon>
        <taxon>fabids</taxon>
        <taxon>Malpighiales</taxon>
        <taxon>Rhizophoraceae</taxon>
        <taxon>Rhizophora</taxon>
    </lineage>
</organism>
<name>A0A2P2LJG7_RHIMU</name>
<sequence length="36" mass="3700">MLATQIGGNGVNSGRTRPAASLALQSEDVEKASVDR</sequence>
<dbReference type="EMBL" id="GGEC01037638">
    <property type="protein sequence ID" value="MBX18122.1"/>
    <property type="molecule type" value="Transcribed_RNA"/>
</dbReference>
<protein>
    <submittedName>
        <fullName evidence="2">Uncharacterized protein</fullName>
    </submittedName>
</protein>
<accession>A0A2P2LJG7</accession>